<dbReference type="AlphaFoldDB" id="A0A7Y9S425"/>
<sequence length="182" mass="19006">MHRALLALSLAAVMTLTACGGDADDTAKLSGDEQKAARSLAAEFQGNQPTAAQRDSGICLGKALVSGAGVKKLVSSGMLTEDLAINAELPEVVPPEIAAAYADAVVECQDPRAEIESSREFYPDATDQVVDDYVACMEDVDPKLLRAAVLESATKAKSSTASEKYLKATKPCTDMLGVPKVS</sequence>
<gene>
    <name evidence="2" type="ORF">BJ980_002566</name>
</gene>
<organism evidence="2 3">
    <name type="scientific">Nocardioides daedukensis</name>
    <dbReference type="NCBI Taxonomy" id="634462"/>
    <lineage>
        <taxon>Bacteria</taxon>
        <taxon>Bacillati</taxon>
        <taxon>Actinomycetota</taxon>
        <taxon>Actinomycetes</taxon>
        <taxon>Propionibacteriales</taxon>
        <taxon>Nocardioidaceae</taxon>
        <taxon>Nocardioides</taxon>
    </lineage>
</organism>
<dbReference type="PROSITE" id="PS51257">
    <property type="entry name" value="PROKAR_LIPOPROTEIN"/>
    <property type="match status" value="1"/>
</dbReference>
<dbReference type="Proteomes" id="UP000540656">
    <property type="component" value="Unassembled WGS sequence"/>
</dbReference>
<dbReference type="EMBL" id="JACCAA010000001">
    <property type="protein sequence ID" value="NYG59643.1"/>
    <property type="molecule type" value="Genomic_DNA"/>
</dbReference>
<keyword evidence="3" id="KW-1185">Reference proteome</keyword>
<evidence type="ECO:0000313" key="2">
    <source>
        <dbReference type="EMBL" id="NYG59643.1"/>
    </source>
</evidence>
<proteinExistence type="predicted"/>
<evidence type="ECO:0008006" key="4">
    <source>
        <dbReference type="Google" id="ProtNLM"/>
    </source>
</evidence>
<keyword evidence="1" id="KW-0732">Signal</keyword>
<feature type="chain" id="PRO_5039504328" description="Lipoprotein" evidence="1">
    <location>
        <begin position="21"/>
        <end position="182"/>
    </location>
</feature>
<evidence type="ECO:0000313" key="3">
    <source>
        <dbReference type="Proteomes" id="UP000540656"/>
    </source>
</evidence>
<comment type="caution">
    <text evidence="2">The sequence shown here is derived from an EMBL/GenBank/DDBJ whole genome shotgun (WGS) entry which is preliminary data.</text>
</comment>
<feature type="signal peptide" evidence="1">
    <location>
        <begin position="1"/>
        <end position="20"/>
    </location>
</feature>
<evidence type="ECO:0000256" key="1">
    <source>
        <dbReference type="SAM" id="SignalP"/>
    </source>
</evidence>
<reference evidence="2 3" key="1">
    <citation type="submission" date="2020-07" db="EMBL/GenBank/DDBJ databases">
        <title>Sequencing the genomes of 1000 actinobacteria strains.</title>
        <authorList>
            <person name="Klenk H.-P."/>
        </authorList>
    </citation>
    <scope>NUCLEOTIDE SEQUENCE [LARGE SCALE GENOMIC DNA]</scope>
    <source>
        <strain evidence="2 3">DSM 23819</strain>
    </source>
</reference>
<name>A0A7Y9S425_9ACTN</name>
<protein>
    <recommendedName>
        <fullName evidence="4">Lipoprotein</fullName>
    </recommendedName>
</protein>
<dbReference type="RefSeq" id="WP_179502668.1">
    <property type="nucleotide sequence ID" value="NZ_JACCAA010000001.1"/>
</dbReference>
<accession>A0A7Y9S425</accession>